<evidence type="ECO:0000256" key="1">
    <source>
        <dbReference type="PROSITE-ProRule" id="PRU00708"/>
    </source>
</evidence>
<proteinExistence type="predicted"/>
<protein>
    <submittedName>
        <fullName evidence="2">PTCD1 protein</fullName>
    </submittedName>
</protein>
<dbReference type="NCBIfam" id="TIGR00756">
    <property type="entry name" value="PPR"/>
    <property type="match status" value="1"/>
</dbReference>
<dbReference type="Pfam" id="PF13041">
    <property type="entry name" value="PPR_2"/>
    <property type="match status" value="2"/>
</dbReference>
<feature type="repeat" description="PPR" evidence="1">
    <location>
        <begin position="205"/>
        <end position="239"/>
    </location>
</feature>
<dbReference type="AlphaFoldDB" id="A0A836GII7"/>
<dbReference type="PROSITE" id="PS51375">
    <property type="entry name" value="PPR"/>
    <property type="match status" value="2"/>
</dbReference>
<dbReference type="EMBL" id="JAANIC010002782">
    <property type="protein sequence ID" value="KAG5344010.1"/>
    <property type="molecule type" value="Genomic_DNA"/>
</dbReference>
<keyword evidence="3" id="KW-1185">Reference proteome</keyword>
<evidence type="ECO:0000313" key="2">
    <source>
        <dbReference type="EMBL" id="KAG5344010.1"/>
    </source>
</evidence>
<gene>
    <name evidence="2" type="primary">Ptcd1</name>
    <name evidence="2" type="ORF">G6Z76_0012489</name>
</gene>
<accession>A0A836GII7</accession>
<dbReference type="InterPro" id="IPR050667">
    <property type="entry name" value="PPR-containing_protein"/>
</dbReference>
<reference evidence="2" key="1">
    <citation type="submission" date="2020-03" db="EMBL/GenBank/DDBJ databases">
        <title>Relaxed selection underlies rapid genomic changes in the transitions from sociality to social parasitism in ants.</title>
        <authorList>
            <person name="Bi X."/>
        </authorList>
    </citation>
    <scope>NUCLEOTIDE SEQUENCE</scope>
    <source>
        <strain evidence="2">BGI-DK2014a</strain>
        <tissue evidence="2">Whole body</tissue>
    </source>
</reference>
<dbReference type="PANTHER" id="PTHR47939:SF5">
    <property type="entry name" value="PENTACOTRIPEPTIDE-REPEAT REGION OF PRORP DOMAIN-CONTAINING PROTEIN"/>
    <property type="match status" value="1"/>
</dbReference>
<sequence length="574" mass="66271">MFCQKLRASIKLKNVIGYVNEFNHSIISKQSKNEQLQRKLQLLVSNFCTEKLPRSANVFGDISGRKFERIPMDEREQEEEKFQDTEARVPRRLKPSLGQYAKMIKSHISKNDLNSALQVLDLMKENRDKPTMYLYNLLLYGLAKQGDVKQCFSLYNKAKKYGLQPNAATYTSLFNACALSDNSEIALEHLNRLRKSLYERQFPLNDAHYNVMVKAYSWHGQIVKAFQLADEMRDRRIPIGEITYNSLFHGAISDKEAGLRHALIVWHLMRMKNIKPSLTTYNLLLRAIRDTNLGNLKPDDVLLSGFDQTRVSMLEGEKPDLLASPPMLSTLLPMGKEQNIMQHDTDVTVQKSVNLNDVLTKNRLILFGGVEGFLSRMSNDGVTPNIKTITLLLDLIPNTVPAENILIKTAEEKNIELDIDFFNMLIKRRSIRFDYKAAKEVVSIAEKKGLSPNVMTFGVLALGCQELMQAQEFLEGIEVFGYKPNSVIIGTLIDTACHKKNFGYLLFMMRYMMENRTRPTAQTIEIVKKFSEELSKIEKPKATNKYRYRKWKRLENNIEKFKKQYPKWQKLIKE</sequence>
<dbReference type="PANTHER" id="PTHR47939">
    <property type="entry name" value="MEMBRANE-ASSOCIATED SALT-INDUCIBLE PROTEIN-LIKE"/>
    <property type="match status" value="1"/>
</dbReference>
<organism evidence="2 3">
    <name type="scientific">Acromyrmex charruanus</name>
    <dbReference type="NCBI Taxonomy" id="2715315"/>
    <lineage>
        <taxon>Eukaryota</taxon>
        <taxon>Metazoa</taxon>
        <taxon>Ecdysozoa</taxon>
        <taxon>Arthropoda</taxon>
        <taxon>Hexapoda</taxon>
        <taxon>Insecta</taxon>
        <taxon>Pterygota</taxon>
        <taxon>Neoptera</taxon>
        <taxon>Endopterygota</taxon>
        <taxon>Hymenoptera</taxon>
        <taxon>Apocrita</taxon>
        <taxon>Aculeata</taxon>
        <taxon>Formicoidea</taxon>
        <taxon>Formicidae</taxon>
        <taxon>Myrmicinae</taxon>
        <taxon>Acromyrmex</taxon>
    </lineage>
</organism>
<feature type="non-terminal residue" evidence="2">
    <location>
        <position position="1"/>
    </location>
</feature>
<feature type="repeat" description="PPR" evidence="1">
    <location>
        <begin position="131"/>
        <end position="165"/>
    </location>
</feature>
<evidence type="ECO:0000313" key="3">
    <source>
        <dbReference type="Proteomes" id="UP000669903"/>
    </source>
</evidence>
<dbReference type="Pfam" id="PF13812">
    <property type="entry name" value="PPR_3"/>
    <property type="match status" value="1"/>
</dbReference>
<comment type="caution">
    <text evidence="2">The sequence shown here is derived from an EMBL/GenBank/DDBJ whole genome shotgun (WGS) entry which is preliminary data.</text>
</comment>
<dbReference type="InterPro" id="IPR002885">
    <property type="entry name" value="PPR_rpt"/>
</dbReference>
<dbReference type="InterPro" id="IPR011990">
    <property type="entry name" value="TPR-like_helical_dom_sf"/>
</dbReference>
<dbReference type="Proteomes" id="UP000669903">
    <property type="component" value="Unassembled WGS sequence"/>
</dbReference>
<dbReference type="Gene3D" id="1.25.40.10">
    <property type="entry name" value="Tetratricopeptide repeat domain"/>
    <property type="match status" value="3"/>
</dbReference>
<name>A0A836GII7_9HYME</name>
<feature type="non-terminal residue" evidence="2">
    <location>
        <position position="574"/>
    </location>
</feature>